<dbReference type="AlphaFoldDB" id="A0A0R0LT55"/>
<dbReference type="InterPro" id="IPR052338">
    <property type="entry name" value="Transposase_5"/>
</dbReference>
<organism evidence="1 2">
    <name type="scientific">Pseudoloma neurophilia</name>
    <dbReference type="NCBI Taxonomy" id="146866"/>
    <lineage>
        <taxon>Eukaryota</taxon>
        <taxon>Fungi</taxon>
        <taxon>Fungi incertae sedis</taxon>
        <taxon>Microsporidia</taxon>
        <taxon>Pseudoloma</taxon>
    </lineage>
</organism>
<protein>
    <submittedName>
        <fullName evidence="1">Putative transposable element</fullName>
    </submittedName>
</protein>
<comment type="caution">
    <text evidence="1">The sequence shown here is derived from an EMBL/GenBank/DDBJ whole genome shotgun (WGS) entry which is preliminary data.</text>
</comment>
<dbReference type="Proteomes" id="UP000051530">
    <property type="component" value="Unassembled WGS sequence"/>
</dbReference>
<dbReference type="GO" id="GO:0003676">
    <property type="term" value="F:nucleic acid binding"/>
    <property type="evidence" value="ECO:0007669"/>
    <property type="project" value="InterPro"/>
</dbReference>
<accession>A0A0R0LT55</accession>
<dbReference type="InterPro" id="IPR036397">
    <property type="entry name" value="RNaseH_sf"/>
</dbReference>
<evidence type="ECO:0000313" key="2">
    <source>
        <dbReference type="Proteomes" id="UP000051530"/>
    </source>
</evidence>
<dbReference type="Gene3D" id="3.30.420.10">
    <property type="entry name" value="Ribonuclease H-like superfamily/Ribonuclease H"/>
    <property type="match status" value="1"/>
</dbReference>
<gene>
    <name evidence="1" type="ORF">M153_3841000876</name>
</gene>
<sequence length="137" mass="15857">MADIFWGNVIFSDECIFEMYPTNKKVRVYRRKGEEFKKQHIVGTSQNGGYKVMVWGCFSFNGVGKIIIVREKLNAAKYINILANNLRESAEMLHMDNFIFQQDRAPPHTAKITSNWLRDQNITVLDLALQSPDMNLI</sequence>
<reference evidence="1 2" key="1">
    <citation type="submission" date="2015-07" db="EMBL/GenBank/DDBJ databases">
        <title>The genome of Pseudoloma neurophilia, a relevant intracellular parasite of the zebrafish.</title>
        <authorList>
            <person name="Ndikumana S."/>
            <person name="Pelin A."/>
            <person name="Sanders J."/>
            <person name="Corradi N."/>
        </authorList>
    </citation>
    <scope>NUCLEOTIDE SEQUENCE [LARGE SCALE GENOMIC DNA]</scope>
    <source>
        <strain evidence="1 2">MK1</strain>
    </source>
</reference>
<dbReference type="VEuPathDB" id="MicrosporidiaDB:M153_3841000876"/>
<dbReference type="PANTHER" id="PTHR23022">
    <property type="entry name" value="TRANSPOSABLE ELEMENT-RELATED"/>
    <property type="match status" value="1"/>
</dbReference>
<name>A0A0R0LT55_9MICR</name>
<dbReference type="OrthoDB" id="2193700at2759"/>
<dbReference type="EMBL" id="LGUB01000780">
    <property type="protein sequence ID" value="KRH92636.1"/>
    <property type="molecule type" value="Genomic_DNA"/>
</dbReference>
<proteinExistence type="predicted"/>
<evidence type="ECO:0000313" key="1">
    <source>
        <dbReference type="EMBL" id="KRH92636.1"/>
    </source>
</evidence>
<dbReference type="PANTHER" id="PTHR23022:SF135">
    <property type="entry name" value="SI:DKEY-77F5.3"/>
    <property type="match status" value="1"/>
</dbReference>
<keyword evidence="2" id="KW-1185">Reference proteome</keyword>